<feature type="signal peptide" evidence="1">
    <location>
        <begin position="1"/>
        <end position="21"/>
    </location>
</feature>
<comment type="caution">
    <text evidence="3">The sequence shown here is derived from an EMBL/GenBank/DDBJ whole genome shotgun (WGS) entry which is preliminary data.</text>
</comment>
<name>A0ABR9BG08_9GAMM</name>
<evidence type="ECO:0000313" key="3">
    <source>
        <dbReference type="EMBL" id="MBD8511495.1"/>
    </source>
</evidence>
<keyword evidence="4" id="KW-1185">Reference proteome</keyword>
<dbReference type="Gene3D" id="3.90.70.10">
    <property type="entry name" value="Cysteine proteinases"/>
    <property type="match status" value="1"/>
</dbReference>
<sequence>MKIKLATLALAGLMVSTTVSALDYFPSRGAYNVKVQSYQEKLFGDVMRQQYDFSCGSAAVASLMTYHYGIETNENTVFKSMFANGDPEKIEKQGFSMFDMKAYMQSVGLDANGYRLPLEKFKTLGVPAITIVNFDGYMHFVVIKGINSEQIILGDPSRGTMVMKLSEFKPYYRGSVLLVKNKVKEGRESFITQENYSVYNPSPVSDAVARDSLSTFSITLPGTNDY</sequence>
<organism evidence="3 4">
    <name type="scientific">Photobacterium arenosum</name>
    <dbReference type="NCBI Taxonomy" id="2774143"/>
    <lineage>
        <taxon>Bacteria</taxon>
        <taxon>Pseudomonadati</taxon>
        <taxon>Pseudomonadota</taxon>
        <taxon>Gammaproteobacteria</taxon>
        <taxon>Vibrionales</taxon>
        <taxon>Vibrionaceae</taxon>
        <taxon>Photobacterium</taxon>
    </lineage>
</organism>
<dbReference type="Proteomes" id="UP000649768">
    <property type="component" value="Unassembled WGS sequence"/>
</dbReference>
<dbReference type="PROSITE" id="PS50990">
    <property type="entry name" value="PEPTIDASE_C39"/>
    <property type="match status" value="1"/>
</dbReference>
<dbReference type="CDD" id="cd02423">
    <property type="entry name" value="Peptidase_C39G"/>
    <property type="match status" value="1"/>
</dbReference>
<dbReference type="InterPro" id="IPR005074">
    <property type="entry name" value="Peptidase_C39"/>
</dbReference>
<evidence type="ECO:0000313" key="4">
    <source>
        <dbReference type="Proteomes" id="UP000649768"/>
    </source>
</evidence>
<protein>
    <submittedName>
        <fullName evidence="3">C39 family peptidase</fullName>
    </submittedName>
</protein>
<evidence type="ECO:0000259" key="2">
    <source>
        <dbReference type="PROSITE" id="PS50990"/>
    </source>
</evidence>
<gene>
    <name evidence="3" type="ORF">IFO68_02105</name>
</gene>
<keyword evidence="1" id="KW-0732">Signal</keyword>
<dbReference type="EMBL" id="JACYTP010000001">
    <property type="protein sequence ID" value="MBD8511495.1"/>
    <property type="molecule type" value="Genomic_DNA"/>
</dbReference>
<reference evidence="3 4" key="1">
    <citation type="submission" date="2020-09" db="EMBL/GenBank/DDBJ databases">
        <title>Photobacterium sp. CAU 1568 isolated from sand of Sido Beach.</title>
        <authorList>
            <person name="Kim W."/>
        </authorList>
    </citation>
    <scope>NUCLEOTIDE SEQUENCE [LARGE SCALE GENOMIC DNA]</scope>
    <source>
        <strain evidence="3 4">CAU 1568</strain>
    </source>
</reference>
<accession>A0ABR9BG08</accession>
<dbReference type="Pfam" id="PF03412">
    <property type="entry name" value="Peptidase_C39"/>
    <property type="match status" value="1"/>
</dbReference>
<feature type="domain" description="Peptidase C39" evidence="2">
    <location>
        <begin position="49"/>
        <end position="179"/>
    </location>
</feature>
<dbReference type="RefSeq" id="WP_192014197.1">
    <property type="nucleotide sequence ID" value="NZ_JACYTP010000001.1"/>
</dbReference>
<feature type="chain" id="PRO_5046541826" evidence="1">
    <location>
        <begin position="22"/>
        <end position="226"/>
    </location>
</feature>
<proteinExistence type="predicted"/>
<evidence type="ECO:0000256" key="1">
    <source>
        <dbReference type="SAM" id="SignalP"/>
    </source>
</evidence>